<dbReference type="Proteomes" id="UP000799437">
    <property type="component" value="Unassembled WGS sequence"/>
</dbReference>
<dbReference type="PANTHER" id="PTHR11474:SF76">
    <property type="entry name" value="SHKT DOMAIN-CONTAINING PROTEIN"/>
    <property type="match status" value="1"/>
</dbReference>
<keyword evidence="6" id="KW-0186">Copper</keyword>
<evidence type="ECO:0000256" key="3">
    <source>
        <dbReference type="ARBA" id="ARBA00011906"/>
    </source>
</evidence>
<accession>A0A6A6WLA0</accession>
<evidence type="ECO:0000256" key="5">
    <source>
        <dbReference type="ARBA" id="ARBA00023002"/>
    </source>
</evidence>
<dbReference type="GO" id="GO:0042438">
    <property type="term" value="P:melanin biosynthetic process"/>
    <property type="evidence" value="ECO:0007669"/>
    <property type="project" value="UniProtKB-KW"/>
</dbReference>
<dbReference type="GO" id="GO:0046872">
    <property type="term" value="F:metal ion binding"/>
    <property type="evidence" value="ECO:0007669"/>
    <property type="project" value="UniProtKB-KW"/>
</dbReference>
<evidence type="ECO:0000256" key="8">
    <source>
        <dbReference type="ARBA" id="ARBA00023101"/>
    </source>
</evidence>
<dbReference type="AlphaFoldDB" id="A0A6A6WLA0"/>
<dbReference type="EC" id="1.14.18.1" evidence="3"/>
<organism evidence="14 15">
    <name type="scientific">Pseudovirgaria hyperparasitica</name>
    <dbReference type="NCBI Taxonomy" id="470096"/>
    <lineage>
        <taxon>Eukaryota</taxon>
        <taxon>Fungi</taxon>
        <taxon>Dikarya</taxon>
        <taxon>Ascomycota</taxon>
        <taxon>Pezizomycotina</taxon>
        <taxon>Dothideomycetes</taxon>
        <taxon>Dothideomycetes incertae sedis</taxon>
        <taxon>Acrospermales</taxon>
        <taxon>Acrospermaceae</taxon>
        <taxon>Pseudovirgaria</taxon>
    </lineage>
</organism>
<feature type="signal peptide" evidence="12">
    <location>
        <begin position="1"/>
        <end position="21"/>
    </location>
</feature>
<evidence type="ECO:0000256" key="4">
    <source>
        <dbReference type="ARBA" id="ARBA00022723"/>
    </source>
</evidence>
<evidence type="ECO:0000256" key="11">
    <source>
        <dbReference type="SAM" id="MobiDB-lite"/>
    </source>
</evidence>
<dbReference type="Pfam" id="PF00264">
    <property type="entry name" value="Tyrosinase"/>
    <property type="match status" value="1"/>
</dbReference>
<evidence type="ECO:0000259" key="13">
    <source>
        <dbReference type="PROSITE" id="PS00498"/>
    </source>
</evidence>
<reference evidence="14" key="1">
    <citation type="journal article" date="2020" name="Stud. Mycol.">
        <title>101 Dothideomycetes genomes: a test case for predicting lifestyles and emergence of pathogens.</title>
        <authorList>
            <person name="Haridas S."/>
            <person name="Albert R."/>
            <person name="Binder M."/>
            <person name="Bloem J."/>
            <person name="Labutti K."/>
            <person name="Salamov A."/>
            <person name="Andreopoulos B."/>
            <person name="Baker S."/>
            <person name="Barry K."/>
            <person name="Bills G."/>
            <person name="Bluhm B."/>
            <person name="Cannon C."/>
            <person name="Castanera R."/>
            <person name="Culley D."/>
            <person name="Daum C."/>
            <person name="Ezra D."/>
            <person name="Gonzalez J."/>
            <person name="Henrissat B."/>
            <person name="Kuo A."/>
            <person name="Liang C."/>
            <person name="Lipzen A."/>
            <person name="Lutzoni F."/>
            <person name="Magnuson J."/>
            <person name="Mondo S."/>
            <person name="Nolan M."/>
            <person name="Ohm R."/>
            <person name="Pangilinan J."/>
            <person name="Park H.-J."/>
            <person name="Ramirez L."/>
            <person name="Alfaro M."/>
            <person name="Sun H."/>
            <person name="Tritt A."/>
            <person name="Yoshinaga Y."/>
            <person name="Zwiers L.-H."/>
            <person name="Turgeon B."/>
            <person name="Goodwin S."/>
            <person name="Spatafora J."/>
            <person name="Crous P."/>
            <person name="Grigoriev I."/>
        </authorList>
    </citation>
    <scope>NUCLEOTIDE SEQUENCE</scope>
    <source>
        <strain evidence="14">CBS 121739</strain>
    </source>
</reference>
<dbReference type="PANTHER" id="PTHR11474">
    <property type="entry name" value="TYROSINASE FAMILY MEMBER"/>
    <property type="match status" value="1"/>
</dbReference>
<evidence type="ECO:0000256" key="9">
    <source>
        <dbReference type="ARBA" id="ARBA00048233"/>
    </source>
</evidence>
<keyword evidence="8" id="KW-0470">Melanin biosynthesis</keyword>
<evidence type="ECO:0000256" key="2">
    <source>
        <dbReference type="ARBA" id="ARBA00009928"/>
    </source>
</evidence>
<feature type="chain" id="PRO_5025558395" description="tyrosinase" evidence="12">
    <location>
        <begin position="22"/>
        <end position="595"/>
    </location>
</feature>
<dbReference type="InterPro" id="IPR008922">
    <property type="entry name" value="Di-copper_centre_dom_sf"/>
</dbReference>
<dbReference type="InterPro" id="IPR002227">
    <property type="entry name" value="Tyrosinase_Cu-bd"/>
</dbReference>
<keyword evidence="4" id="KW-0479">Metal-binding</keyword>
<keyword evidence="12" id="KW-0732">Signal</keyword>
<evidence type="ECO:0000313" key="14">
    <source>
        <dbReference type="EMBL" id="KAF2762779.1"/>
    </source>
</evidence>
<evidence type="ECO:0000313" key="15">
    <source>
        <dbReference type="Proteomes" id="UP000799437"/>
    </source>
</evidence>
<keyword evidence="15" id="KW-1185">Reference proteome</keyword>
<name>A0A6A6WLA0_9PEZI</name>
<keyword evidence="7" id="KW-0503">Monooxygenase</keyword>
<dbReference type="SUPFAM" id="SSF48056">
    <property type="entry name" value="Di-copper centre-containing domain"/>
    <property type="match status" value="1"/>
</dbReference>
<dbReference type="RefSeq" id="XP_033605230.1">
    <property type="nucleotide sequence ID" value="XM_033745097.1"/>
</dbReference>
<dbReference type="PRINTS" id="PR00092">
    <property type="entry name" value="TYROSINASE"/>
</dbReference>
<dbReference type="EMBL" id="ML996565">
    <property type="protein sequence ID" value="KAF2762779.1"/>
    <property type="molecule type" value="Genomic_DNA"/>
</dbReference>
<sequence>MVSSSLGIFAVVAFITSVVLGSPNPVSNARRQQNFLAVTGATVGGTQPRIEIRDLKSQPEAWNLFLLAWARFQAMDQNARSSYYQIAGIHGQPNVAWDGVQSTGVTNAGYCLHGSNLFGTWHKPYLALFEQVLSLRAREIAAEFPAGAKRDRYVQEAAKLRLPYWDWGLESSNHDVLPDVMTDATASVTFPNGTTTDIPNPLLRYSFHPLPPNVFSSPWSDRNVTWRTSPTEADDIAAIESRLSGENTNIRTTLYQILTQYQSFNQFSNTGSEQSLYGSLEGIHNNIHSTFNGGHMGAVPVAAFDPLFWVHHANVDRIMHIFMKLYPDTYVTPYEQSIPSFMARRGQVYNAGTRRRPFPILSPQSPVFLTHLIALWPFHSTSSGEFWTSNSIRPTTVNHYTYPELADNPSNETLKARINALYRPMATSVASPNSRAAPRAYLAVVDAPLTLAQDDAMGGIYSIDIFLGPGTASSPPLRWPTDSSYVGSTVFLGNARGAQGDVVRNSVELTQALKERFDRGQLSALDQDSVLAYLKDNLSWRVEQEGVELDVGSVSGLRISVRSTEVSEGGDGFPKFGDWSEHGEITTGRPGGVKL</sequence>
<feature type="domain" description="Tyrosinase copper-binding" evidence="13">
    <location>
        <begin position="305"/>
        <end position="316"/>
    </location>
</feature>
<keyword evidence="5" id="KW-0560">Oxidoreductase</keyword>
<feature type="region of interest" description="Disordered" evidence="11">
    <location>
        <begin position="570"/>
        <end position="595"/>
    </location>
</feature>
<proteinExistence type="inferred from homology"/>
<dbReference type="PROSITE" id="PS00498">
    <property type="entry name" value="TYROSINASE_2"/>
    <property type="match status" value="1"/>
</dbReference>
<protein>
    <recommendedName>
        <fullName evidence="3">tyrosinase</fullName>
        <ecNumber evidence="3">1.14.18.1</ecNumber>
    </recommendedName>
</protein>
<comment type="cofactor">
    <cofactor evidence="1">
        <name>Cu(2+)</name>
        <dbReference type="ChEBI" id="CHEBI:29036"/>
    </cofactor>
</comment>
<evidence type="ECO:0000256" key="1">
    <source>
        <dbReference type="ARBA" id="ARBA00001973"/>
    </source>
</evidence>
<dbReference type="Pfam" id="PF18132">
    <property type="entry name" value="Tyrosinase_C"/>
    <property type="match status" value="1"/>
</dbReference>
<gene>
    <name evidence="14" type="ORF">EJ05DRAFT_481665</name>
</gene>
<evidence type="ECO:0000256" key="12">
    <source>
        <dbReference type="SAM" id="SignalP"/>
    </source>
</evidence>
<comment type="similarity">
    <text evidence="2">Belongs to the tyrosinase family.</text>
</comment>
<comment type="catalytic activity">
    <reaction evidence="9">
        <text>2 L-dopa + O2 = 2 L-dopaquinone + 2 H2O</text>
        <dbReference type="Rhea" id="RHEA:34287"/>
        <dbReference type="ChEBI" id="CHEBI:15377"/>
        <dbReference type="ChEBI" id="CHEBI:15379"/>
        <dbReference type="ChEBI" id="CHEBI:57504"/>
        <dbReference type="ChEBI" id="CHEBI:57924"/>
        <dbReference type="EC" id="1.14.18.1"/>
    </reaction>
</comment>
<evidence type="ECO:0000256" key="6">
    <source>
        <dbReference type="ARBA" id="ARBA00023008"/>
    </source>
</evidence>
<dbReference type="Gene3D" id="1.10.1280.10">
    <property type="entry name" value="Di-copper center containing domain from catechol oxidase"/>
    <property type="match status" value="1"/>
</dbReference>
<dbReference type="GeneID" id="54486151"/>
<dbReference type="InterPro" id="IPR041640">
    <property type="entry name" value="Tyrosinase_C"/>
</dbReference>
<dbReference type="InterPro" id="IPR050316">
    <property type="entry name" value="Tyrosinase/Hemocyanin"/>
</dbReference>
<dbReference type="GO" id="GO:0004503">
    <property type="term" value="F:tyrosinase activity"/>
    <property type="evidence" value="ECO:0007669"/>
    <property type="project" value="UniProtKB-EC"/>
</dbReference>
<evidence type="ECO:0000256" key="10">
    <source>
        <dbReference type="ARBA" id="ARBA00048881"/>
    </source>
</evidence>
<comment type="catalytic activity">
    <reaction evidence="10">
        <text>L-tyrosine + O2 = L-dopaquinone + H2O</text>
        <dbReference type="Rhea" id="RHEA:18117"/>
        <dbReference type="ChEBI" id="CHEBI:15377"/>
        <dbReference type="ChEBI" id="CHEBI:15379"/>
        <dbReference type="ChEBI" id="CHEBI:57924"/>
        <dbReference type="ChEBI" id="CHEBI:58315"/>
        <dbReference type="EC" id="1.14.18.1"/>
    </reaction>
</comment>
<evidence type="ECO:0000256" key="7">
    <source>
        <dbReference type="ARBA" id="ARBA00023033"/>
    </source>
</evidence>
<dbReference type="OrthoDB" id="6132182at2759"/>